<feature type="region of interest" description="Disordered" evidence="1">
    <location>
        <begin position="1"/>
        <end position="55"/>
    </location>
</feature>
<sequence length="399" mass="44139">MFRKETGLRAPSAGALRTRSSSTSNLTRPTASSLNRTAGISVRNTSVPPNGAKGNIAKPVIVRPVTRAFSKSQSNVNAPPLKPSSTLGRGQRFHSTSALSKKPVSAADSVKNNSQSAKENLPVRPSTASSTAVSSIPPPRMTSDNEFGEFKPLSSVDLDSLCRNNQNGITRMTILSTNFLDPVQRKAFLEMKRKVQQRMSVDYTRNLVANNPGLLGSEAVRSVLREENQKNLMRHEETRNVKFADTSEVRRIPEEGQTTPTSRQFLERVKNAPVILQTPQNAARKSIYTTPKRVEPFKYENRLSEGVEDELEESPPEPTPSKVKKMGKVEPEEQKVEMDEQKVEAALKEDAKTKIKRLLTEFSDTFNNLTFAEIQSLKAELESSTIVDSVKACLKILSD</sequence>
<proteinExistence type="predicted"/>
<feature type="region of interest" description="Disordered" evidence="1">
    <location>
        <begin position="304"/>
        <end position="341"/>
    </location>
</feature>
<dbReference type="Proteomes" id="UP000659654">
    <property type="component" value="Unassembled WGS sequence"/>
</dbReference>
<evidence type="ECO:0000313" key="4">
    <source>
        <dbReference type="Proteomes" id="UP000095284"/>
    </source>
</evidence>
<dbReference type="Proteomes" id="UP000582659">
    <property type="component" value="Unassembled WGS sequence"/>
</dbReference>
<feature type="compositionally biased region" description="Polar residues" evidence="1">
    <location>
        <begin position="31"/>
        <end position="48"/>
    </location>
</feature>
<dbReference type="OrthoDB" id="10635206at2759"/>
<evidence type="ECO:0000313" key="5">
    <source>
        <dbReference type="Proteomes" id="UP000659654"/>
    </source>
</evidence>
<dbReference type="EMBL" id="CAJFCV020000004">
    <property type="protein sequence ID" value="CAG9116795.1"/>
    <property type="molecule type" value="Genomic_DNA"/>
</dbReference>
<dbReference type="EMBL" id="CAJFDI010000004">
    <property type="protein sequence ID" value="CAD5227061.1"/>
    <property type="molecule type" value="Genomic_DNA"/>
</dbReference>
<name>A0A1I7S473_BURXY</name>
<evidence type="ECO:0000256" key="1">
    <source>
        <dbReference type="SAM" id="MobiDB-lite"/>
    </source>
</evidence>
<keyword evidence="5" id="KW-1185">Reference proteome</keyword>
<accession>A0A1I7S473</accession>
<protein>
    <submittedName>
        <fullName evidence="2">(pine wood nematode) hypothetical protein</fullName>
    </submittedName>
</protein>
<feature type="compositionally biased region" description="Low complexity" evidence="1">
    <location>
        <begin position="17"/>
        <end position="30"/>
    </location>
</feature>
<evidence type="ECO:0000313" key="2">
    <source>
        <dbReference type="EMBL" id="CAD5227061.1"/>
    </source>
</evidence>
<gene>
    <name evidence="2" type="ORF">BXYJ_LOCUS9606</name>
</gene>
<reference evidence="3" key="2">
    <citation type="submission" date="2020-08" db="EMBL/GenBank/DDBJ databases">
        <authorList>
            <person name="Kikuchi T."/>
        </authorList>
    </citation>
    <scope>NUCLEOTIDE SEQUENCE</scope>
    <source>
        <strain evidence="2">Ka4C1</strain>
    </source>
</reference>
<dbReference type="Proteomes" id="UP000095284">
    <property type="component" value="Unplaced"/>
</dbReference>
<evidence type="ECO:0000313" key="3">
    <source>
        <dbReference type="EMBL" id="CAG9116795.1"/>
    </source>
</evidence>
<dbReference type="AlphaFoldDB" id="A0A1I7S473"/>
<evidence type="ECO:0000313" key="6">
    <source>
        <dbReference type="WBParaSite" id="BXY_0780500.1"/>
    </source>
</evidence>
<feature type="compositionally biased region" description="Basic and acidic residues" evidence="1">
    <location>
        <begin position="327"/>
        <end position="341"/>
    </location>
</feature>
<feature type="compositionally biased region" description="Polar residues" evidence="1">
    <location>
        <begin position="70"/>
        <end position="99"/>
    </location>
</feature>
<organism evidence="4 6">
    <name type="scientific">Bursaphelenchus xylophilus</name>
    <name type="common">Pinewood nematode worm</name>
    <name type="synonym">Aphelenchoides xylophilus</name>
    <dbReference type="NCBI Taxonomy" id="6326"/>
    <lineage>
        <taxon>Eukaryota</taxon>
        <taxon>Metazoa</taxon>
        <taxon>Ecdysozoa</taxon>
        <taxon>Nematoda</taxon>
        <taxon>Chromadorea</taxon>
        <taxon>Rhabditida</taxon>
        <taxon>Tylenchina</taxon>
        <taxon>Tylenchomorpha</taxon>
        <taxon>Aphelenchoidea</taxon>
        <taxon>Aphelenchoididae</taxon>
        <taxon>Bursaphelenchus</taxon>
    </lineage>
</organism>
<dbReference type="WBParaSite" id="BXY_0780500.1">
    <property type="protein sequence ID" value="BXY_0780500.1"/>
    <property type="gene ID" value="BXY_0780500"/>
</dbReference>
<feature type="compositionally biased region" description="Acidic residues" evidence="1">
    <location>
        <begin position="306"/>
        <end position="315"/>
    </location>
</feature>
<reference evidence="6" key="1">
    <citation type="submission" date="2016-11" db="UniProtKB">
        <authorList>
            <consortium name="WormBaseParasite"/>
        </authorList>
    </citation>
    <scope>IDENTIFICATION</scope>
</reference>
<feature type="region of interest" description="Disordered" evidence="1">
    <location>
        <begin position="70"/>
        <end position="146"/>
    </location>
</feature>